<sequence>MERIPTIKDLIKRLTKDFMFRLDCGILFSDRIPSEASFSHLTSKLSDSTAFETVQDSLLLQAIQEGLVCDEALAIDETHFESRDSSTPQEKKPNHKPKKRGRKPKAEQEAFQLEVQEKENQKSIYEKTIEAQLGH</sequence>
<evidence type="ECO:0000256" key="1">
    <source>
        <dbReference type="SAM" id="MobiDB-lite"/>
    </source>
</evidence>
<name>A0ABU6NAD2_9BACI</name>
<organism evidence="2 3">
    <name type="scientific">Bacillus xiapuensis</name>
    <dbReference type="NCBI Taxonomy" id="2014075"/>
    <lineage>
        <taxon>Bacteria</taxon>
        <taxon>Bacillati</taxon>
        <taxon>Bacillota</taxon>
        <taxon>Bacilli</taxon>
        <taxon>Bacillales</taxon>
        <taxon>Bacillaceae</taxon>
        <taxon>Bacillus</taxon>
    </lineage>
</organism>
<dbReference type="RefSeq" id="WP_327968202.1">
    <property type="nucleotide sequence ID" value="NZ_JARMQG010000147.1"/>
</dbReference>
<evidence type="ECO:0000313" key="3">
    <source>
        <dbReference type="Proteomes" id="UP001330749"/>
    </source>
</evidence>
<keyword evidence="3" id="KW-1185">Reference proteome</keyword>
<protein>
    <recommendedName>
        <fullName evidence="4">Transposase</fullName>
    </recommendedName>
</protein>
<dbReference type="Proteomes" id="UP001330749">
    <property type="component" value="Unassembled WGS sequence"/>
</dbReference>
<feature type="region of interest" description="Disordered" evidence="1">
    <location>
        <begin position="79"/>
        <end position="108"/>
    </location>
</feature>
<gene>
    <name evidence="2" type="ORF">P4447_11985</name>
</gene>
<feature type="compositionally biased region" description="Basic residues" evidence="1">
    <location>
        <begin position="93"/>
        <end position="103"/>
    </location>
</feature>
<reference evidence="2 3" key="1">
    <citation type="submission" date="2023-03" db="EMBL/GenBank/DDBJ databases">
        <title>Bacillus Genome Sequencing.</title>
        <authorList>
            <person name="Dunlap C."/>
        </authorList>
    </citation>
    <scope>NUCLEOTIDE SEQUENCE [LARGE SCALE GENOMIC DNA]</scope>
    <source>
        <strain evidence="2 3">B-14544</strain>
    </source>
</reference>
<feature type="compositionally biased region" description="Basic and acidic residues" evidence="1">
    <location>
        <begin position="79"/>
        <end position="92"/>
    </location>
</feature>
<dbReference type="EMBL" id="JARMQG010000147">
    <property type="protein sequence ID" value="MED3563162.1"/>
    <property type="molecule type" value="Genomic_DNA"/>
</dbReference>
<comment type="caution">
    <text evidence="2">The sequence shown here is derived from an EMBL/GenBank/DDBJ whole genome shotgun (WGS) entry which is preliminary data.</text>
</comment>
<accession>A0ABU6NAD2</accession>
<evidence type="ECO:0000313" key="2">
    <source>
        <dbReference type="EMBL" id="MED3563162.1"/>
    </source>
</evidence>
<evidence type="ECO:0008006" key="4">
    <source>
        <dbReference type="Google" id="ProtNLM"/>
    </source>
</evidence>
<proteinExistence type="predicted"/>